<dbReference type="InterPro" id="IPR010057">
    <property type="entry name" value="Transcription_activator_Rgg_C"/>
</dbReference>
<dbReference type="Gene3D" id="1.25.40.10">
    <property type="entry name" value="Tetratricopeptide repeat domain"/>
    <property type="match status" value="1"/>
</dbReference>
<dbReference type="PANTHER" id="PTHR37038">
    <property type="entry name" value="TRANSCRIPTIONAL REGULATOR-RELATED"/>
    <property type="match status" value="1"/>
</dbReference>
<evidence type="ECO:0000313" key="4">
    <source>
        <dbReference type="Proteomes" id="UP000195141"/>
    </source>
</evidence>
<dbReference type="AlphaFoldDB" id="A0A242K7Y9"/>
<evidence type="ECO:0000313" key="3">
    <source>
        <dbReference type="EMBL" id="WYJ90795.1"/>
    </source>
</evidence>
<dbReference type="InterPro" id="IPR010982">
    <property type="entry name" value="Lambda_DNA-bd_dom_sf"/>
</dbReference>
<dbReference type="GO" id="GO:0003677">
    <property type="term" value="F:DNA binding"/>
    <property type="evidence" value="ECO:0007669"/>
    <property type="project" value="InterPro"/>
</dbReference>
<dbReference type="InterPro" id="IPR001387">
    <property type="entry name" value="Cro/C1-type_HTH"/>
</dbReference>
<dbReference type="RefSeq" id="WP_086348444.1">
    <property type="nucleotide sequence ID" value="NZ_CP147247.1"/>
</dbReference>
<dbReference type="EMBL" id="NGMM01000002">
    <property type="protein sequence ID" value="OTP17189.1"/>
    <property type="molecule type" value="Genomic_DNA"/>
</dbReference>
<reference evidence="3" key="3">
    <citation type="submission" date="2024-03" db="EMBL/GenBank/DDBJ databases">
        <title>The Genome Sequence of Enterococcus sp. DIV0242b.</title>
        <authorList>
            <consortium name="The Broad Institute Genomics Platform"/>
            <consortium name="The Broad Institute Microbial Omics Core"/>
            <consortium name="The Broad Institute Genomic Center for Infectious Diseases"/>
            <person name="Earl A."/>
            <person name="Manson A."/>
            <person name="Gilmore M."/>
            <person name="Schwartman J."/>
            <person name="Shea T."/>
            <person name="Abouelleil A."/>
            <person name="Cao P."/>
            <person name="Chapman S."/>
            <person name="Cusick C."/>
            <person name="Young S."/>
            <person name="Neafsey D."/>
            <person name="Nusbaum C."/>
            <person name="Birren B."/>
        </authorList>
    </citation>
    <scope>NUCLEOTIDE SEQUENCE</scope>
    <source>
        <strain evidence="3">9E7_DIV0242</strain>
    </source>
</reference>
<dbReference type="EMBL" id="CP147247">
    <property type="protein sequence ID" value="WYJ90795.1"/>
    <property type="molecule type" value="Genomic_DNA"/>
</dbReference>
<organism evidence="2">
    <name type="scientific">Candidatus Enterococcus clewellii</name>
    <dbReference type="NCBI Taxonomy" id="1834193"/>
    <lineage>
        <taxon>Bacteria</taxon>
        <taxon>Bacillati</taxon>
        <taxon>Bacillota</taxon>
        <taxon>Bacilli</taxon>
        <taxon>Lactobacillales</taxon>
        <taxon>Enterococcaceae</taxon>
        <taxon>Enterococcus</taxon>
    </lineage>
</organism>
<reference evidence="2" key="1">
    <citation type="submission" date="2017-05" db="EMBL/GenBank/DDBJ databases">
        <title>The Genome Sequence of Enterococcus sp. 9E7_DIV0242.</title>
        <authorList>
            <consortium name="The Broad Institute Genomics Platform"/>
            <consortium name="The Broad Institute Genomic Center for Infectious Diseases"/>
            <person name="Earl A."/>
            <person name="Manson A."/>
            <person name="Schwartman J."/>
            <person name="Gilmore M."/>
            <person name="Abouelleil A."/>
            <person name="Cao P."/>
            <person name="Chapman S."/>
            <person name="Cusick C."/>
            <person name="Shea T."/>
            <person name="Young S."/>
            <person name="Neafsey D."/>
            <person name="Nusbaum C."/>
            <person name="Birren B."/>
        </authorList>
    </citation>
    <scope>NUCLEOTIDE SEQUENCE [LARGE SCALE GENOMIC DNA]</scope>
    <source>
        <strain evidence="2">9E7_DIV0242</strain>
    </source>
</reference>
<gene>
    <name evidence="2" type="ORF">A5888_001327</name>
    <name evidence="3" type="ORF">A5888_002563</name>
</gene>
<feature type="domain" description="HTH cro/C1-type" evidence="1">
    <location>
        <begin position="8"/>
        <end position="61"/>
    </location>
</feature>
<reference evidence="3" key="2">
    <citation type="submission" date="2017-05" db="EMBL/GenBank/DDBJ databases">
        <authorList>
            <consortium name="The Broad Institute Genomics Platform"/>
            <consortium name="The Broad Institute Genomic Center for Infectious Diseases"/>
            <person name="Earl A."/>
            <person name="Manson A."/>
            <person name="Schwartman J."/>
            <person name="Gilmore M."/>
            <person name="Abouelleil A."/>
            <person name="Cao P."/>
            <person name="Chapman S."/>
            <person name="Cusick C."/>
            <person name="Shea T."/>
            <person name="Young S."/>
            <person name="Neafsey D."/>
            <person name="Nusbaum C."/>
            <person name="Birren B."/>
        </authorList>
    </citation>
    <scope>NUCLEOTIDE SEQUENCE</scope>
    <source>
        <strain evidence="3">9E7_DIV0242</strain>
    </source>
</reference>
<dbReference type="Pfam" id="PF21259">
    <property type="entry name" value="Rgg_C"/>
    <property type="match status" value="1"/>
</dbReference>
<dbReference type="CDD" id="cd00093">
    <property type="entry name" value="HTH_XRE"/>
    <property type="match status" value="1"/>
</dbReference>
<keyword evidence="4" id="KW-1185">Reference proteome</keyword>
<dbReference type="InterPro" id="IPR011990">
    <property type="entry name" value="TPR-like_helical_dom_sf"/>
</dbReference>
<dbReference type="OrthoDB" id="2311615at2"/>
<dbReference type="SMART" id="SM00530">
    <property type="entry name" value="HTH_XRE"/>
    <property type="match status" value="1"/>
</dbReference>
<dbReference type="Pfam" id="PF01381">
    <property type="entry name" value="HTH_3"/>
    <property type="match status" value="1"/>
</dbReference>
<protein>
    <recommendedName>
        <fullName evidence="1">HTH cro/C1-type domain-containing protein</fullName>
    </recommendedName>
</protein>
<evidence type="ECO:0000313" key="2">
    <source>
        <dbReference type="EMBL" id="OTP17189.1"/>
    </source>
</evidence>
<proteinExistence type="predicted"/>
<sequence length="279" mass="33144">MEHYGKTLKQLRKARNLSQQELSVGIMSRSNLSRFENQEYIPSFDKVILLLEKLGVEMDEFIYINNQYQTTLYEQLYDRLIYAENRRNHAELMEVAAKITERKEKNRRFYELYLLSQLALLENDLRSELTTDQISLEMRAVILDTENWLFEDFRRLNNFLGMFDREEAVFLYGRAVKEFEKYEEFPRENNIRIYLALNLGQLLAEQEQGAQATFYFEQAKEYAGKRNKLFQQLTIEASLEKLSQPQIASEENRGFLSLLAVLEQMGYEDTVASLKKYYS</sequence>
<dbReference type="Proteomes" id="UP000195141">
    <property type="component" value="Chromosome"/>
</dbReference>
<dbReference type="InterPro" id="IPR053163">
    <property type="entry name" value="HTH-type_regulator_Rgg"/>
</dbReference>
<dbReference type="PROSITE" id="PS50943">
    <property type="entry name" value="HTH_CROC1"/>
    <property type="match status" value="1"/>
</dbReference>
<name>A0A242K7Y9_9ENTE</name>
<dbReference type="SUPFAM" id="SSF47413">
    <property type="entry name" value="lambda repressor-like DNA-binding domains"/>
    <property type="match status" value="1"/>
</dbReference>
<evidence type="ECO:0000259" key="1">
    <source>
        <dbReference type="PROSITE" id="PS50943"/>
    </source>
</evidence>
<dbReference type="NCBIfam" id="TIGR01716">
    <property type="entry name" value="RGG_Cterm"/>
    <property type="match status" value="1"/>
</dbReference>
<accession>A0A242K7Y9</accession>